<feature type="active site" description="Nucleophile" evidence="8">
    <location>
        <position position="252"/>
    </location>
</feature>
<dbReference type="Gene3D" id="1.20.5.100">
    <property type="entry name" value="Cytochrome c1, transmembrane anchor, C-terminal"/>
    <property type="match status" value="1"/>
</dbReference>
<dbReference type="SUPFAM" id="SSF52413">
    <property type="entry name" value="UDP-glucose/GDP-mannose dehydrogenase C-terminal domain"/>
    <property type="match status" value="1"/>
</dbReference>
<comment type="catalytic activity">
    <reaction evidence="6 7">
        <text>UDP-alpha-D-glucose + 2 NAD(+) + H2O = UDP-alpha-D-glucuronate + 2 NADH + 3 H(+)</text>
        <dbReference type="Rhea" id="RHEA:23596"/>
        <dbReference type="ChEBI" id="CHEBI:15377"/>
        <dbReference type="ChEBI" id="CHEBI:15378"/>
        <dbReference type="ChEBI" id="CHEBI:57540"/>
        <dbReference type="ChEBI" id="CHEBI:57945"/>
        <dbReference type="ChEBI" id="CHEBI:58052"/>
        <dbReference type="ChEBI" id="CHEBI:58885"/>
        <dbReference type="EC" id="1.1.1.22"/>
    </reaction>
</comment>
<dbReference type="GO" id="GO:0003979">
    <property type="term" value="F:UDP-glucose 6-dehydrogenase activity"/>
    <property type="evidence" value="ECO:0007669"/>
    <property type="project" value="UniProtKB-EC"/>
</dbReference>
<feature type="binding site" evidence="10">
    <location>
        <position position="30"/>
    </location>
    <ligand>
        <name>NAD(+)</name>
        <dbReference type="ChEBI" id="CHEBI:57540"/>
    </ligand>
</feature>
<evidence type="ECO:0000256" key="5">
    <source>
        <dbReference type="ARBA" id="ARBA00023027"/>
    </source>
</evidence>
<dbReference type="PIRSF" id="PIRSF500134">
    <property type="entry name" value="UDPglc_DH_bac"/>
    <property type="match status" value="1"/>
</dbReference>
<sequence length="429" mass="47145">MNVTVIGLGYVGLTTAAALAELGHCVVGVDIDNVKIEKLNRGDVPVWEPELAPLIAKNRQAQRLAFTTDVHNAASQADVILVAVGTPAGPEGKPDLTQLERAVSDLTDCLPSDALLIIKSTVPVGTTDQIATRLQRDVVHNPEFLRQGSAVHDFFHPDRIVIGCESKWAAGRMCRLYQGITAPMIVCDRRSAEMIKYTANAFLAMKISYINMIADLCESLDANVEDVARGIGADHRIGHAFLQAGAGYGGSCFPKDTQALLYMGAQTGCSLPLVESADQINQLRPRRLVTKAERALGTLSGKRVALLGLTYKPQTDDVRSAPSIAVSRMLLEKGAEVHAYDPRARRFPVQQVAISPDVDTAVRDVDAVMILTEWDEFRHMDWKRLLPTLRCPVIIDGRNLYRLEEMRELGTTYPLHYLSVGRPEVNTWR</sequence>
<protein>
    <recommendedName>
        <fullName evidence="3 7">UDP-glucose 6-dehydrogenase</fullName>
        <ecNumber evidence="3 7">1.1.1.22</ecNumber>
    </recommendedName>
</protein>
<dbReference type="SMART" id="SM00984">
    <property type="entry name" value="UDPG_MGDP_dh_C"/>
    <property type="match status" value="1"/>
</dbReference>
<dbReference type="GO" id="GO:0006065">
    <property type="term" value="P:UDP-glucuronate biosynthetic process"/>
    <property type="evidence" value="ECO:0007669"/>
    <property type="project" value="UniProtKB-UniPathway"/>
</dbReference>
<dbReference type="InterPro" id="IPR001732">
    <property type="entry name" value="UDP-Glc/GDP-Man_DH_N"/>
</dbReference>
<accession>A0A8D5UDR3</accession>
<feature type="binding site" evidence="9">
    <location>
        <position position="312"/>
    </location>
    <ligand>
        <name>substrate</name>
    </ligand>
</feature>
<keyword evidence="13" id="KW-1185">Reference proteome</keyword>
<dbReference type="AlphaFoldDB" id="A0A8D5UDR3"/>
<evidence type="ECO:0000256" key="3">
    <source>
        <dbReference type="ARBA" id="ARBA00012954"/>
    </source>
</evidence>
<evidence type="ECO:0000259" key="11">
    <source>
        <dbReference type="SMART" id="SM00984"/>
    </source>
</evidence>
<feature type="binding site" evidence="9">
    <location>
        <begin position="241"/>
        <end position="245"/>
    </location>
    <ligand>
        <name>substrate</name>
    </ligand>
</feature>
<dbReference type="PANTHER" id="PTHR43750">
    <property type="entry name" value="UDP-GLUCOSE 6-DEHYDROGENASE TUAD"/>
    <property type="match status" value="1"/>
</dbReference>
<dbReference type="InterPro" id="IPR028357">
    <property type="entry name" value="UDPglc_DH_bac"/>
</dbReference>
<evidence type="ECO:0000256" key="4">
    <source>
        <dbReference type="ARBA" id="ARBA00023002"/>
    </source>
</evidence>
<dbReference type="NCBIfam" id="TIGR03026">
    <property type="entry name" value="NDP-sugDHase"/>
    <property type="match status" value="1"/>
</dbReference>
<comment type="pathway">
    <text evidence="1">Nucleotide-sugar biosynthesis; UDP-alpha-D-glucuronate biosynthesis; UDP-alpha-D-glucuronate from UDP-alpha-D-glucose: step 1/1.</text>
</comment>
<dbReference type="InterPro" id="IPR036220">
    <property type="entry name" value="UDP-Glc/GDP-Man_DH_C_sf"/>
</dbReference>
<dbReference type="SUPFAM" id="SSF48179">
    <property type="entry name" value="6-phosphogluconate dehydrogenase C-terminal domain-like"/>
    <property type="match status" value="1"/>
</dbReference>
<feature type="binding site" evidence="10">
    <location>
        <position position="255"/>
    </location>
    <ligand>
        <name>NAD(+)</name>
        <dbReference type="ChEBI" id="CHEBI:57540"/>
    </ligand>
</feature>
<keyword evidence="5 7" id="KW-0520">NAD</keyword>
<reference evidence="12" key="1">
    <citation type="journal article" date="2013" name="Int. J. Syst. Evol. Microbiol.">
        <title>Polycladomyces abyssicola gen. nov., sp. nov., a thermophilic filamentous bacterium isolated from hemipelagic sediment.</title>
        <authorList>
            <person name="Tsubouchi T."/>
            <person name="Shimane Y."/>
            <person name="Mori K."/>
            <person name="Usui K."/>
            <person name="Hiraki T."/>
            <person name="Tame A."/>
            <person name="Uematsu K."/>
            <person name="Maruyama T."/>
            <person name="Hatada Y."/>
        </authorList>
    </citation>
    <scope>NUCLEOTIDE SEQUENCE</scope>
    <source>
        <strain evidence="12">JIR-001</strain>
    </source>
</reference>
<dbReference type="GO" id="GO:0000271">
    <property type="term" value="P:polysaccharide biosynthetic process"/>
    <property type="evidence" value="ECO:0007669"/>
    <property type="project" value="InterPro"/>
</dbReference>
<dbReference type="EMBL" id="AP024601">
    <property type="protein sequence ID" value="BCU80616.1"/>
    <property type="molecule type" value="Genomic_DNA"/>
</dbReference>
<dbReference type="PANTHER" id="PTHR43750:SF3">
    <property type="entry name" value="UDP-GLUCOSE 6-DEHYDROGENASE TUAD"/>
    <property type="match status" value="1"/>
</dbReference>
<evidence type="ECO:0000313" key="13">
    <source>
        <dbReference type="Proteomes" id="UP000677436"/>
    </source>
</evidence>
<dbReference type="InterPro" id="IPR014026">
    <property type="entry name" value="UDP-Glc/GDP-Man_DH_dimer"/>
</dbReference>
<dbReference type="InterPro" id="IPR017476">
    <property type="entry name" value="UDP-Glc/GDP-Man"/>
</dbReference>
<dbReference type="EC" id="1.1.1.22" evidence="3 7"/>
<dbReference type="GO" id="GO:0051287">
    <property type="term" value="F:NAD binding"/>
    <property type="evidence" value="ECO:0007669"/>
    <property type="project" value="InterPro"/>
</dbReference>
<organism evidence="12 13">
    <name type="scientific">Polycladomyces abyssicola</name>
    <dbReference type="NCBI Taxonomy" id="1125966"/>
    <lineage>
        <taxon>Bacteria</taxon>
        <taxon>Bacillati</taxon>
        <taxon>Bacillota</taxon>
        <taxon>Bacilli</taxon>
        <taxon>Bacillales</taxon>
        <taxon>Thermoactinomycetaceae</taxon>
        <taxon>Polycladomyces</taxon>
    </lineage>
</organism>
<feature type="binding site" evidence="10">
    <location>
        <position position="35"/>
    </location>
    <ligand>
        <name>NAD(+)</name>
        <dbReference type="ChEBI" id="CHEBI:57540"/>
    </ligand>
</feature>
<dbReference type="Gene3D" id="3.40.50.720">
    <property type="entry name" value="NAD(P)-binding Rossmann-like Domain"/>
    <property type="match status" value="2"/>
</dbReference>
<feature type="binding site" evidence="9">
    <location>
        <position position="196"/>
    </location>
    <ligand>
        <name>substrate</name>
    </ligand>
</feature>
<evidence type="ECO:0000256" key="8">
    <source>
        <dbReference type="PIRSR" id="PIRSR500134-1"/>
    </source>
</evidence>
<dbReference type="InterPro" id="IPR036291">
    <property type="entry name" value="NAD(P)-bd_dom_sf"/>
</dbReference>
<proteinExistence type="inferred from homology"/>
<evidence type="ECO:0000256" key="7">
    <source>
        <dbReference type="PIRNR" id="PIRNR000124"/>
    </source>
</evidence>
<name>A0A8D5UDR3_9BACL</name>
<dbReference type="Pfam" id="PF00984">
    <property type="entry name" value="UDPG_MGDP_dh"/>
    <property type="match status" value="1"/>
</dbReference>
<evidence type="ECO:0000256" key="10">
    <source>
        <dbReference type="PIRSR" id="PIRSR500134-3"/>
    </source>
</evidence>
<feature type="binding site" evidence="9">
    <location>
        <position position="249"/>
    </location>
    <ligand>
        <name>substrate</name>
    </ligand>
</feature>
<dbReference type="Pfam" id="PF03720">
    <property type="entry name" value="UDPG_MGDP_dh_C"/>
    <property type="match status" value="1"/>
</dbReference>
<dbReference type="RefSeq" id="WP_212773963.1">
    <property type="nucleotide sequence ID" value="NZ_AP024601.1"/>
</dbReference>
<evidence type="ECO:0000313" key="12">
    <source>
        <dbReference type="EMBL" id="BCU80616.1"/>
    </source>
</evidence>
<feature type="domain" description="UDP-glucose/GDP-mannose dehydrogenase C-terminal" evidence="11">
    <location>
        <begin position="305"/>
        <end position="403"/>
    </location>
</feature>
<dbReference type="Proteomes" id="UP000677436">
    <property type="component" value="Chromosome"/>
</dbReference>
<keyword evidence="4 7" id="KW-0560">Oxidoreductase</keyword>
<dbReference type="PIRSF" id="PIRSF000124">
    <property type="entry name" value="UDPglc_GDPman_dh"/>
    <property type="match status" value="1"/>
</dbReference>
<evidence type="ECO:0000256" key="2">
    <source>
        <dbReference type="ARBA" id="ARBA00006601"/>
    </source>
</evidence>
<evidence type="ECO:0000256" key="9">
    <source>
        <dbReference type="PIRSR" id="PIRSR500134-2"/>
    </source>
</evidence>
<dbReference type="UniPathway" id="UPA00038">
    <property type="reaction ID" value="UER00491"/>
</dbReference>
<reference evidence="12" key="2">
    <citation type="journal article" date="2021" name="Microbiol. Resour. Announc.">
        <title>Complete Genome Sequence of Polycladomyces abyssicola JIR-001T, Isolated from Hemipelagic Sediment in Deep Seawater.</title>
        <authorList>
            <person name="Tsubouchi T."/>
            <person name="Kaneko Y."/>
        </authorList>
    </citation>
    <scope>NUCLEOTIDE SEQUENCE</scope>
    <source>
        <strain evidence="12">JIR-001</strain>
    </source>
</reference>
<evidence type="ECO:0000256" key="6">
    <source>
        <dbReference type="ARBA" id="ARBA00047473"/>
    </source>
</evidence>
<feature type="binding site" evidence="10">
    <location>
        <position position="121"/>
    </location>
    <ligand>
        <name>NAD(+)</name>
        <dbReference type="ChEBI" id="CHEBI:57540"/>
    </ligand>
</feature>
<dbReference type="InterPro" id="IPR008927">
    <property type="entry name" value="6-PGluconate_DH-like_C_sf"/>
</dbReference>
<dbReference type="Pfam" id="PF03721">
    <property type="entry name" value="UDPG_MGDP_dh_N"/>
    <property type="match status" value="1"/>
</dbReference>
<evidence type="ECO:0000256" key="1">
    <source>
        <dbReference type="ARBA" id="ARBA00004701"/>
    </source>
</evidence>
<dbReference type="SUPFAM" id="SSF51735">
    <property type="entry name" value="NAD(P)-binding Rossmann-fold domains"/>
    <property type="match status" value="1"/>
</dbReference>
<feature type="binding site" evidence="10">
    <location>
        <position position="319"/>
    </location>
    <ligand>
        <name>NAD(+)</name>
        <dbReference type="ChEBI" id="CHEBI:57540"/>
    </ligand>
</feature>
<gene>
    <name evidence="12" type="ORF">JIR001_03990</name>
</gene>
<feature type="binding site" evidence="10">
    <location>
        <position position="86"/>
    </location>
    <ligand>
        <name>NAD(+)</name>
        <dbReference type="ChEBI" id="CHEBI:57540"/>
    </ligand>
</feature>
<dbReference type="InterPro" id="IPR014027">
    <property type="entry name" value="UDP-Glc/GDP-Man_DH_C"/>
</dbReference>
<comment type="similarity">
    <text evidence="2 7">Belongs to the UDP-glucose/GDP-mannose dehydrogenase family.</text>
</comment>
<dbReference type="KEGG" id="pabs:JIR001_03990"/>